<reference evidence="1" key="1">
    <citation type="submission" date="2015-06" db="EMBL/GenBank/DDBJ databases">
        <title>Antimicrobial resistance-carrying plasmid pAsa4 variants found in Aeromonas salmonicida subsp. salmonicida: general architecture, construction blocks and gene elimination.</title>
        <authorList>
            <person name="Tanaka K.H."/>
            <person name="Vincent A.T."/>
            <person name="Trudel M.V."/>
            <person name="Paquet V.E."/>
            <person name="Frenette M."/>
            <person name="Charette S.J."/>
        </authorList>
    </citation>
    <scope>NUCLEOTIDE SEQUENCE</scope>
    <source>
        <strain evidence="1">01-B522</strain>
        <plasmid evidence="1">pAsa4b</plasmid>
    </source>
</reference>
<sequence length="89" mass="10033">MAYASLLPDKRFNEIYDLLYQRVSAAANAAYNAKLAKAKTRKQREACAGHYPSDWSVLFGLWCRDKVTNLHVLDCLRLGHVYSGQALAN</sequence>
<accession>A0A189PG98</accession>
<dbReference type="EMBL" id="KT033469">
    <property type="protein sequence ID" value="ALL42221.1"/>
    <property type="molecule type" value="Genomic_DNA"/>
</dbReference>
<dbReference type="OMA" id="AGHYPSD"/>
<dbReference type="AlphaFoldDB" id="A0A189PG98"/>
<geneLocation type="plasmid" evidence="1">
    <name>pAsa4b</name>
</geneLocation>
<evidence type="ECO:0000313" key="1">
    <source>
        <dbReference type="EMBL" id="ALL42221.1"/>
    </source>
</evidence>
<keyword evidence="1" id="KW-0614">Plasmid</keyword>
<dbReference type="PATRIC" id="fig|29491.15.peg.46"/>
<proteinExistence type="predicted"/>
<name>A0A189PG98_AERSS</name>
<dbReference type="RefSeq" id="WP_011899378.1">
    <property type="nucleotide sequence ID" value="NZ_KT033469.1"/>
</dbReference>
<protein>
    <submittedName>
        <fullName evidence="1">Uncharacterized protein</fullName>
    </submittedName>
</protein>
<organism evidence="1">
    <name type="scientific">Aeromonas salmonicida subsp. salmonicida</name>
    <dbReference type="NCBI Taxonomy" id="29491"/>
    <lineage>
        <taxon>Bacteria</taxon>
        <taxon>Pseudomonadati</taxon>
        <taxon>Pseudomonadota</taxon>
        <taxon>Gammaproteobacteria</taxon>
        <taxon>Aeromonadales</taxon>
        <taxon>Aeromonadaceae</taxon>
        <taxon>Aeromonas</taxon>
    </lineage>
</organism>